<dbReference type="Proteomes" id="UP000229307">
    <property type="component" value="Unassembled WGS sequence"/>
</dbReference>
<dbReference type="GO" id="GO:0006779">
    <property type="term" value="P:porphyrin-containing compound biosynthetic process"/>
    <property type="evidence" value="ECO:0007669"/>
    <property type="project" value="InterPro"/>
</dbReference>
<proteinExistence type="predicted"/>
<dbReference type="AlphaFoldDB" id="A0A2M7SF00"/>
<dbReference type="InterPro" id="IPR052024">
    <property type="entry name" value="Methanogen_methyltrans"/>
</dbReference>
<evidence type="ECO:0000313" key="3">
    <source>
        <dbReference type="Proteomes" id="UP000229307"/>
    </source>
</evidence>
<protein>
    <recommendedName>
        <fullName evidence="1">Uroporphyrinogen decarboxylase (URO-D) domain-containing protein</fullName>
    </recommendedName>
</protein>
<sequence>MGFYSEKLVDPKIYDRIMKSANFCEADRVPIWDYMDNRYALEHFAPGETDLLKANVRVYHGLGIDLCRGFGESFSQEQNGQGTQAGCVETLVSGQTRWETKHAVRTMEDLKAFDFQPPPIDYYQNSWLPWLKTCQEAFAPKTMFVPCIGCGFHASYSVMGLETFSTAIYDAPEALQRLLDNRCEEHVRYAQVAGEAKACPLCMVGDDIAYKGRLMFSPAFLRRTFIPMLRRVCDALHAHGVKVMFHSDGNVMEILDDMIEAGIDGLNPIEPIAGMDIALLKKKYHGKLILLGNVDCSQVLPLGTKEQVIEAVKNCIRDASAGGGHFIGSSSEVTPSTPLENILAFYRTVHEFGRYPINLL</sequence>
<dbReference type="GO" id="GO:0004853">
    <property type="term" value="F:uroporphyrinogen decarboxylase activity"/>
    <property type="evidence" value="ECO:0007669"/>
    <property type="project" value="InterPro"/>
</dbReference>
<accession>A0A2M7SF00</accession>
<name>A0A2M7SF00_9BACT</name>
<feature type="domain" description="Uroporphyrinogen decarboxylase (URO-D)" evidence="1">
    <location>
        <begin position="103"/>
        <end position="352"/>
    </location>
</feature>
<dbReference type="InterPro" id="IPR000257">
    <property type="entry name" value="Uroporphyrinogen_deCOase"/>
</dbReference>
<dbReference type="Pfam" id="PF01208">
    <property type="entry name" value="URO-D"/>
    <property type="match status" value="1"/>
</dbReference>
<dbReference type="InterPro" id="IPR038071">
    <property type="entry name" value="UROD/MetE-like_sf"/>
</dbReference>
<dbReference type="SUPFAM" id="SSF51726">
    <property type="entry name" value="UROD/MetE-like"/>
    <property type="match status" value="1"/>
</dbReference>
<dbReference type="EMBL" id="PFMR01000036">
    <property type="protein sequence ID" value="PIZ18112.1"/>
    <property type="molecule type" value="Genomic_DNA"/>
</dbReference>
<reference evidence="3" key="1">
    <citation type="submission" date="2017-09" db="EMBL/GenBank/DDBJ databases">
        <title>Depth-based differentiation of microbial function through sediment-hosted aquifers and enrichment of novel symbionts in the deep terrestrial subsurface.</title>
        <authorList>
            <person name="Probst A.J."/>
            <person name="Ladd B."/>
            <person name="Jarett J.K."/>
            <person name="Geller-Mcgrath D.E."/>
            <person name="Sieber C.M.K."/>
            <person name="Emerson J.B."/>
            <person name="Anantharaman K."/>
            <person name="Thomas B.C."/>
            <person name="Malmstrom R."/>
            <person name="Stieglmeier M."/>
            <person name="Klingl A."/>
            <person name="Woyke T."/>
            <person name="Ryan C.M."/>
            <person name="Banfield J.F."/>
        </authorList>
    </citation>
    <scope>NUCLEOTIDE SEQUENCE [LARGE SCALE GENOMIC DNA]</scope>
</reference>
<dbReference type="PANTHER" id="PTHR47099:SF1">
    <property type="entry name" value="METHYLCOBAMIDE:COM METHYLTRANSFERASE MTBA"/>
    <property type="match status" value="1"/>
</dbReference>
<comment type="caution">
    <text evidence="2">The sequence shown here is derived from an EMBL/GenBank/DDBJ whole genome shotgun (WGS) entry which is preliminary data.</text>
</comment>
<evidence type="ECO:0000313" key="2">
    <source>
        <dbReference type="EMBL" id="PIZ18112.1"/>
    </source>
</evidence>
<gene>
    <name evidence="2" type="ORF">COY52_01205</name>
</gene>
<dbReference type="PANTHER" id="PTHR47099">
    <property type="entry name" value="METHYLCOBAMIDE:COM METHYLTRANSFERASE MTBA"/>
    <property type="match status" value="1"/>
</dbReference>
<organism evidence="2 3">
    <name type="scientific">Candidatus Desantisbacteria bacterium CG_4_10_14_0_8_um_filter_48_22</name>
    <dbReference type="NCBI Taxonomy" id="1974543"/>
    <lineage>
        <taxon>Bacteria</taxon>
        <taxon>Candidatus Desantisiibacteriota</taxon>
    </lineage>
</organism>
<dbReference type="Gene3D" id="3.20.20.210">
    <property type="match status" value="1"/>
</dbReference>
<evidence type="ECO:0000259" key="1">
    <source>
        <dbReference type="Pfam" id="PF01208"/>
    </source>
</evidence>